<keyword evidence="2" id="KW-1185">Reference proteome</keyword>
<dbReference type="InterPro" id="IPR017827">
    <property type="entry name" value="HSQ_synthase_HpnC"/>
</dbReference>
<proteinExistence type="predicted"/>
<organism evidence="1 2">
    <name type="scientific">Sinomonas terrae</name>
    <dbReference type="NCBI Taxonomy" id="2908838"/>
    <lineage>
        <taxon>Bacteria</taxon>
        <taxon>Bacillati</taxon>
        <taxon>Actinomycetota</taxon>
        <taxon>Actinomycetes</taxon>
        <taxon>Micrococcales</taxon>
        <taxon>Micrococcaceae</taxon>
        <taxon>Sinomonas</taxon>
    </lineage>
</organism>
<comment type="caution">
    <text evidence="1">The sequence shown here is derived from an EMBL/GenBank/DDBJ whole genome shotgun (WGS) entry which is preliminary data.</text>
</comment>
<accession>A0ABS9U5F7</accession>
<gene>
    <name evidence="1" type="primary">hpnC</name>
    <name evidence="1" type="ORF">L0M17_16955</name>
</gene>
<dbReference type="InterPro" id="IPR044843">
    <property type="entry name" value="Trans_IPPS_bact-type"/>
</dbReference>
<keyword evidence="1" id="KW-0808">Transferase</keyword>
<evidence type="ECO:0000313" key="2">
    <source>
        <dbReference type="Proteomes" id="UP001202922"/>
    </source>
</evidence>
<dbReference type="Proteomes" id="UP001202922">
    <property type="component" value="Unassembled WGS sequence"/>
</dbReference>
<dbReference type="SFLD" id="SFLDG01018">
    <property type="entry name" value="Squalene/Phytoene_Synthase_Lik"/>
    <property type="match status" value="1"/>
</dbReference>
<dbReference type="NCBIfam" id="TIGR03464">
    <property type="entry name" value="HpnC"/>
    <property type="match status" value="1"/>
</dbReference>
<dbReference type="SUPFAM" id="SSF48576">
    <property type="entry name" value="Terpenoid synthases"/>
    <property type="match status" value="1"/>
</dbReference>
<dbReference type="InterPro" id="IPR008949">
    <property type="entry name" value="Isoprenoid_synthase_dom_sf"/>
</dbReference>
<evidence type="ECO:0000313" key="1">
    <source>
        <dbReference type="EMBL" id="MCH6471642.1"/>
    </source>
</evidence>
<sequence>MITDPASLTDAMAGENFPVALAVLPRPIRADLVAAYRFARYVDDLGDEAPGGRVPQLERVRAEVHRLYETGNPEDEVVAGLGGLVARAGMPIGVWLRLVEANLIDQRVARYETFDDLLGYCRLSANPVGEIVLHIFGCATPDRIAFSDRICTALQLLEHWQDVGEDYSRGRIYVPQRDLRRFKVAETLLDSPVATEELRALIAFETDRALAWLDAGAPLVSTLSGWPRLAVSGYIAGGRAAASLLRRSGHDPMRTRKPSGWDVARAWLEATVRWPG</sequence>
<dbReference type="SFLD" id="SFLDG01212">
    <property type="entry name" value="Phytoene_synthase_like"/>
    <property type="match status" value="1"/>
</dbReference>
<dbReference type="Pfam" id="PF00494">
    <property type="entry name" value="SQS_PSY"/>
    <property type="match status" value="1"/>
</dbReference>
<dbReference type="GO" id="GO:0051996">
    <property type="term" value="F:squalene synthase [NAD(P)H] activity"/>
    <property type="evidence" value="ECO:0007669"/>
    <property type="project" value="UniProtKB-EC"/>
</dbReference>
<dbReference type="EC" id="2.5.1.21" evidence="1"/>
<protein>
    <submittedName>
        <fullName evidence="1">Squalene synthase HpnC</fullName>
        <ecNumber evidence="1">2.5.1.21</ecNumber>
    </submittedName>
</protein>
<dbReference type="SFLD" id="SFLDS00005">
    <property type="entry name" value="Isoprenoid_Synthase_Type_I"/>
    <property type="match status" value="1"/>
</dbReference>
<dbReference type="PANTHER" id="PTHR31480">
    <property type="entry name" value="BIFUNCTIONAL LYCOPENE CYCLASE/PHYTOENE SYNTHASE"/>
    <property type="match status" value="1"/>
</dbReference>
<dbReference type="Gene3D" id="1.10.600.10">
    <property type="entry name" value="Farnesyl Diphosphate Synthase"/>
    <property type="match status" value="1"/>
</dbReference>
<reference evidence="1 2" key="1">
    <citation type="submission" date="2022-03" db="EMBL/GenBank/DDBJ databases">
        <title>Sinomonas sp. isolated from a soil.</title>
        <authorList>
            <person name="Han J."/>
            <person name="Kim D.-U."/>
        </authorList>
    </citation>
    <scope>NUCLEOTIDE SEQUENCE [LARGE SCALE GENOMIC DNA]</scope>
    <source>
        <strain evidence="1 2">5-5</strain>
    </source>
</reference>
<dbReference type="InterPro" id="IPR002060">
    <property type="entry name" value="Squ/phyt_synthse"/>
</dbReference>
<dbReference type="EMBL" id="JAKZBV010000001">
    <property type="protein sequence ID" value="MCH6471642.1"/>
    <property type="molecule type" value="Genomic_DNA"/>
</dbReference>
<dbReference type="RefSeq" id="WP_241055568.1">
    <property type="nucleotide sequence ID" value="NZ_JAKZBV010000001.1"/>
</dbReference>
<name>A0ABS9U5F7_9MICC</name>